<keyword evidence="1" id="KW-0547">Nucleotide-binding</keyword>
<dbReference type="AlphaFoldDB" id="A0A4U8YMP3"/>
<evidence type="ECO:0000313" key="4">
    <source>
        <dbReference type="EMBL" id="VFQ44429.1"/>
    </source>
</evidence>
<evidence type="ECO:0000256" key="1">
    <source>
        <dbReference type="ARBA" id="ARBA00022741"/>
    </source>
</evidence>
<dbReference type="InterPro" id="IPR005702">
    <property type="entry name" value="Wzc-like_C"/>
</dbReference>
<reference evidence="4 5" key="1">
    <citation type="submission" date="2019-03" db="EMBL/GenBank/DDBJ databases">
        <authorList>
            <person name="Nijsse B."/>
        </authorList>
    </citation>
    <scope>NUCLEOTIDE SEQUENCE [LARGE SCALE GENOMIC DNA]</scope>
    <source>
        <strain evidence="4">Desulfoluna butyratoxydans MSL71</strain>
    </source>
</reference>
<proteinExistence type="predicted"/>
<dbReference type="InterPro" id="IPR027417">
    <property type="entry name" value="P-loop_NTPase"/>
</dbReference>
<organism evidence="4 5">
    <name type="scientific">Desulfoluna butyratoxydans</name>
    <dbReference type="NCBI Taxonomy" id="231438"/>
    <lineage>
        <taxon>Bacteria</taxon>
        <taxon>Pseudomonadati</taxon>
        <taxon>Thermodesulfobacteriota</taxon>
        <taxon>Desulfobacteria</taxon>
        <taxon>Desulfobacterales</taxon>
        <taxon>Desulfolunaceae</taxon>
        <taxon>Desulfoluna</taxon>
    </lineage>
</organism>
<dbReference type="GO" id="GO:0005524">
    <property type="term" value="F:ATP binding"/>
    <property type="evidence" value="ECO:0007669"/>
    <property type="project" value="UniProtKB-KW"/>
</dbReference>
<dbReference type="InterPro" id="IPR033756">
    <property type="entry name" value="YlxH/NBP35"/>
</dbReference>
<dbReference type="EMBL" id="CAADHO010000003">
    <property type="protein sequence ID" value="VFQ44429.1"/>
    <property type="molecule type" value="Genomic_DNA"/>
</dbReference>
<dbReference type="Proteomes" id="UP000507962">
    <property type="component" value="Unassembled WGS sequence"/>
</dbReference>
<dbReference type="SUPFAM" id="SSF52540">
    <property type="entry name" value="P-loop containing nucleoside triphosphate hydrolases"/>
    <property type="match status" value="1"/>
</dbReference>
<name>A0A4U8YMP3_9BACT</name>
<evidence type="ECO:0000313" key="5">
    <source>
        <dbReference type="Proteomes" id="UP000507962"/>
    </source>
</evidence>
<feature type="compositionally biased region" description="Basic and acidic residues" evidence="3">
    <location>
        <begin position="7"/>
        <end position="21"/>
    </location>
</feature>
<accession>A0A4U8YMP3</accession>
<feature type="region of interest" description="Disordered" evidence="3">
    <location>
        <begin position="1"/>
        <end position="51"/>
    </location>
</feature>
<dbReference type="Gene3D" id="3.40.50.300">
    <property type="entry name" value="P-loop containing nucleotide triphosphate hydrolases"/>
    <property type="match status" value="1"/>
</dbReference>
<dbReference type="PANTHER" id="PTHR32309">
    <property type="entry name" value="TYROSINE-PROTEIN KINASE"/>
    <property type="match status" value="1"/>
</dbReference>
<gene>
    <name evidence="4" type="ORF">MSL71_20780</name>
</gene>
<keyword evidence="2" id="KW-0067">ATP-binding</keyword>
<dbReference type="GO" id="GO:0005886">
    <property type="term" value="C:plasma membrane"/>
    <property type="evidence" value="ECO:0007669"/>
    <property type="project" value="TreeGrafter"/>
</dbReference>
<sequence length="286" mass="31127">MMGHFSKALEKRGLERSDKPEVSTAEAPVPEVPEDLAAPGEETPEAPPLGIAGHPLVVLSDPWSYSSEQFRSIKTTIMFPEDGKTRRVILVTSAVPAEGKSFVAANVAAAIAGSLDNQVMVIDSDLRQPVVADIFSLPSEAPGLDAFLNNRCGLDEVIHPTHLEKLSVIPAGKTVENPSELISSTSMHHLIDDLKMRYADHYVIIDSPPPLFAPETVALSRHVDGIVVVVRNDKTSKKVVGEMLDKVDRTKVIGIVLNRHDVPFGRDRGYSEYYAYRKGRGNGSKS</sequence>
<evidence type="ECO:0000256" key="2">
    <source>
        <dbReference type="ARBA" id="ARBA00022840"/>
    </source>
</evidence>
<evidence type="ECO:0000256" key="3">
    <source>
        <dbReference type="SAM" id="MobiDB-lite"/>
    </source>
</evidence>
<dbReference type="Pfam" id="PF10609">
    <property type="entry name" value="ParA"/>
    <property type="match status" value="1"/>
</dbReference>
<dbReference type="GO" id="GO:0004713">
    <property type="term" value="F:protein tyrosine kinase activity"/>
    <property type="evidence" value="ECO:0007669"/>
    <property type="project" value="TreeGrafter"/>
</dbReference>
<dbReference type="InterPro" id="IPR050445">
    <property type="entry name" value="Bact_polysacc_biosynth/exp"/>
</dbReference>
<protein>
    <submittedName>
        <fullName evidence="4">Exopolysaccharide synthesis protein</fullName>
    </submittedName>
</protein>
<keyword evidence="5" id="KW-1185">Reference proteome</keyword>
<dbReference type="CDD" id="cd05387">
    <property type="entry name" value="BY-kinase"/>
    <property type="match status" value="1"/>
</dbReference>
<dbReference type="PANTHER" id="PTHR32309:SF13">
    <property type="entry name" value="FERRIC ENTEROBACTIN TRANSPORT PROTEIN FEPE"/>
    <property type="match status" value="1"/>
</dbReference>
<dbReference type="NCBIfam" id="TIGR01007">
    <property type="entry name" value="eps_fam"/>
    <property type="match status" value="1"/>
</dbReference>
<dbReference type="RefSeq" id="WP_180139898.1">
    <property type="nucleotide sequence ID" value="NZ_CAADHO010000003.1"/>
</dbReference>